<dbReference type="SUPFAM" id="SSF101116">
    <property type="entry name" value="Flagellar export chaperone FliS"/>
    <property type="match status" value="1"/>
</dbReference>
<evidence type="ECO:0000256" key="3">
    <source>
        <dbReference type="ARBA" id="ARBA00022490"/>
    </source>
</evidence>
<dbReference type="Pfam" id="PF02561">
    <property type="entry name" value="FliS"/>
    <property type="match status" value="1"/>
</dbReference>
<dbReference type="RefSeq" id="WP_157338000.1">
    <property type="nucleotide sequence ID" value="NZ_RHLK01000013.1"/>
</dbReference>
<accession>A0A7X3K0V2</accession>
<gene>
    <name evidence="6" type="primary">fliS</name>
    <name evidence="6" type="ORF">EDM21_18840</name>
</gene>
<evidence type="ECO:0000256" key="5">
    <source>
        <dbReference type="ARBA" id="ARBA00023186"/>
    </source>
</evidence>
<evidence type="ECO:0000256" key="2">
    <source>
        <dbReference type="ARBA" id="ARBA00008787"/>
    </source>
</evidence>
<dbReference type="EMBL" id="RHLK01000013">
    <property type="protein sequence ID" value="MVP01553.1"/>
    <property type="molecule type" value="Genomic_DNA"/>
</dbReference>
<comment type="similarity">
    <text evidence="2">Belongs to the FliS family.</text>
</comment>
<evidence type="ECO:0000256" key="1">
    <source>
        <dbReference type="ARBA" id="ARBA00004514"/>
    </source>
</evidence>
<dbReference type="CDD" id="cd16098">
    <property type="entry name" value="FliS"/>
    <property type="match status" value="1"/>
</dbReference>
<keyword evidence="6" id="KW-0969">Cilium</keyword>
<dbReference type="InterPro" id="IPR003713">
    <property type="entry name" value="FliS"/>
</dbReference>
<dbReference type="GO" id="GO:0071973">
    <property type="term" value="P:bacterial-type flagellum-dependent cell motility"/>
    <property type="evidence" value="ECO:0007669"/>
    <property type="project" value="TreeGrafter"/>
</dbReference>
<dbReference type="GO" id="GO:0005829">
    <property type="term" value="C:cytosol"/>
    <property type="evidence" value="ECO:0007669"/>
    <property type="project" value="UniProtKB-SubCell"/>
</dbReference>
<dbReference type="InterPro" id="IPR036584">
    <property type="entry name" value="FliS_sf"/>
</dbReference>
<evidence type="ECO:0000256" key="4">
    <source>
        <dbReference type="ARBA" id="ARBA00022795"/>
    </source>
</evidence>
<dbReference type="GO" id="GO:0044780">
    <property type="term" value="P:bacterial-type flagellum assembly"/>
    <property type="evidence" value="ECO:0007669"/>
    <property type="project" value="InterPro"/>
</dbReference>
<dbReference type="Gene3D" id="1.20.120.340">
    <property type="entry name" value="Flagellar protein FliS"/>
    <property type="match status" value="1"/>
</dbReference>
<comment type="subcellular location">
    <subcellularLocation>
        <location evidence="1">Cytoplasm</location>
        <location evidence="1">Cytosol</location>
    </subcellularLocation>
</comment>
<evidence type="ECO:0000313" key="7">
    <source>
        <dbReference type="Proteomes" id="UP000490800"/>
    </source>
</evidence>
<evidence type="ECO:0000313" key="6">
    <source>
        <dbReference type="EMBL" id="MVP01553.1"/>
    </source>
</evidence>
<sequence>MQNAKQQQYLKVRVETASPGELTLLLYQEMVKLLLQAKQLYSQSQYEDMNQPLYKVKSILGELIVTLDMKYDISKDLSNLYMFYNNYIAEFIIRKDESMLNEVLDFARGMVDTWKQAMLSLKINGGQINA</sequence>
<keyword evidence="5" id="KW-0143">Chaperone</keyword>
<organism evidence="6 7">
    <name type="scientific">Paenibacillus lutrae</name>
    <dbReference type="NCBI Taxonomy" id="2078573"/>
    <lineage>
        <taxon>Bacteria</taxon>
        <taxon>Bacillati</taxon>
        <taxon>Bacillota</taxon>
        <taxon>Bacilli</taxon>
        <taxon>Bacillales</taxon>
        <taxon>Paenibacillaceae</taxon>
        <taxon>Paenibacillus</taxon>
    </lineage>
</organism>
<dbReference type="OrthoDB" id="1524959at2"/>
<reference evidence="6 7" key="1">
    <citation type="journal article" date="2019" name="Microorganisms">
        <title>Paenibacillus lutrae sp. nov., A Chitinolytic Species Isolated from A River Otter in Castril Natural Park, Granada, Spain.</title>
        <authorList>
            <person name="Rodriguez M."/>
            <person name="Reina J.C."/>
            <person name="Bejar V."/>
            <person name="Llamas I."/>
        </authorList>
    </citation>
    <scope>NUCLEOTIDE SEQUENCE [LARGE SCALE GENOMIC DNA]</scope>
    <source>
        <strain evidence="6 7">N10</strain>
    </source>
</reference>
<dbReference type="Proteomes" id="UP000490800">
    <property type="component" value="Unassembled WGS sequence"/>
</dbReference>
<name>A0A7X3K0V2_9BACL</name>
<dbReference type="NCBIfam" id="TIGR00208">
    <property type="entry name" value="fliS"/>
    <property type="match status" value="1"/>
</dbReference>
<dbReference type="AlphaFoldDB" id="A0A7X3K0V2"/>
<dbReference type="PANTHER" id="PTHR34773:SF1">
    <property type="entry name" value="FLAGELLAR SECRETION CHAPERONE FLIS"/>
    <property type="match status" value="1"/>
</dbReference>
<proteinExistence type="inferred from homology"/>
<keyword evidence="3" id="KW-0963">Cytoplasm</keyword>
<keyword evidence="4" id="KW-1005">Bacterial flagellum biogenesis</keyword>
<comment type="caution">
    <text evidence="6">The sequence shown here is derived from an EMBL/GenBank/DDBJ whole genome shotgun (WGS) entry which is preliminary data.</text>
</comment>
<keyword evidence="6" id="KW-0282">Flagellum</keyword>
<keyword evidence="6" id="KW-0966">Cell projection</keyword>
<protein>
    <submittedName>
        <fullName evidence="6">Flagellar export chaperone FliS</fullName>
    </submittedName>
</protein>
<keyword evidence="7" id="KW-1185">Reference proteome</keyword>
<dbReference type="PANTHER" id="PTHR34773">
    <property type="entry name" value="FLAGELLAR SECRETION CHAPERONE FLIS"/>
    <property type="match status" value="1"/>
</dbReference>